<feature type="transmembrane region" description="Helical" evidence="11">
    <location>
        <begin position="380"/>
        <end position="406"/>
    </location>
</feature>
<keyword evidence="6" id="KW-0297">G-protein coupled receptor</keyword>
<comment type="similarity">
    <text evidence="2">Belongs to the G-protein coupled receptor 1 family.</text>
</comment>
<evidence type="ECO:0000256" key="6">
    <source>
        <dbReference type="ARBA" id="ARBA00023040"/>
    </source>
</evidence>
<feature type="transmembrane region" description="Helical" evidence="11">
    <location>
        <begin position="253"/>
        <end position="274"/>
    </location>
</feature>
<evidence type="ECO:0000256" key="7">
    <source>
        <dbReference type="ARBA" id="ARBA00023136"/>
    </source>
</evidence>
<evidence type="ECO:0000256" key="3">
    <source>
        <dbReference type="ARBA" id="ARBA00022475"/>
    </source>
</evidence>
<dbReference type="SUPFAM" id="SSF81321">
    <property type="entry name" value="Family A G protein-coupled receptor-like"/>
    <property type="match status" value="1"/>
</dbReference>
<comment type="caution">
    <text evidence="13">The sequence shown here is derived from an EMBL/GenBank/DDBJ whole genome shotgun (WGS) entry which is preliminary data.</text>
</comment>
<dbReference type="Proteomes" id="UP000708208">
    <property type="component" value="Unassembled WGS sequence"/>
</dbReference>
<evidence type="ECO:0000256" key="8">
    <source>
        <dbReference type="ARBA" id="ARBA00023170"/>
    </source>
</evidence>
<dbReference type="OrthoDB" id="9894375at2759"/>
<feature type="transmembrane region" description="Helical" evidence="11">
    <location>
        <begin position="294"/>
        <end position="312"/>
    </location>
</feature>
<evidence type="ECO:0000256" key="10">
    <source>
        <dbReference type="ARBA" id="ARBA00023224"/>
    </source>
</evidence>
<dbReference type="GO" id="GO:0004930">
    <property type="term" value="F:G protein-coupled receptor activity"/>
    <property type="evidence" value="ECO:0007669"/>
    <property type="project" value="UniProtKB-KW"/>
</dbReference>
<feature type="transmembrane region" description="Helical" evidence="11">
    <location>
        <begin position="174"/>
        <end position="194"/>
    </location>
</feature>
<evidence type="ECO:0000256" key="2">
    <source>
        <dbReference type="ARBA" id="ARBA00010663"/>
    </source>
</evidence>
<evidence type="ECO:0000313" key="13">
    <source>
        <dbReference type="EMBL" id="CAG7815391.1"/>
    </source>
</evidence>
<sequence length="508" mass="56790">TSFDNGLGNSTPGNTDSEIAVGTTKDIGGIQIWGNVSGACCCTRKTFDEKMYSTDHHRVRHQQHKELRPLELFNQLIREIISKSRRYTDRDEDLGPGNESVTTMKGITQNILALPGPSVANLRGLNSSDIQPNYRSPTAASYLGIVTQVMNRSSEAQNTTTTLVSFQRLMYSNVIPLMLLFCFLSSVINLFIVLSARWCRKPMSPTLYFSLSLALADAYASCILGTGLIVNSLLPKVYGVDVDLCLSLAIEAFRLGGVLVTVAHLLAMSVNYWIGIARPLQYAATMTRRTAYRLIVACWVLPIAILLAWFASVPGEGFQSPKCKNNTFLHKQHFRTIIAGFFFAPLLLMSGMYIHILIIVRKHIRSNLKYPNSLQLRRNVKAIITTCFILGAYIVGWMPAIIWFVLVCENDCIFIITEIPLGVRVPINISINILVILKAFVDPIIYAARMTDIKVALQKMRYDFFFWFFQSCAPAKSTPKPGSDVRRYIGYTKSHHASSQISSSRCNV</sequence>
<dbReference type="Pfam" id="PF00001">
    <property type="entry name" value="7tm_1"/>
    <property type="match status" value="1"/>
</dbReference>
<accession>A0A8J2KKW3</accession>
<organism evidence="13 14">
    <name type="scientific">Allacma fusca</name>
    <dbReference type="NCBI Taxonomy" id="39272"/>
    <lineage>
        <taxon>Eukaryota</taxon>
        <taxon>Metazoa</taxon>
        <taxon>Ecdysozoa</taxon>
        <taxon>Arthropoda</taxon>
        <taxon>Hexapoda</taxon>
        <taxon>Collembola</taxon>
        <taxon>Symphypleona</taxon>
        <taxon>Sminthuridae</taxon>
        <taxon>Allacma</taxon>
    </lineage>
</organism>
<keyword evidence="3" id="KW-1003">Cell membrane</keyword>
<evidence type="ECO:0000259" key="12">
    <source>
        <dbReference type="PROSITE" id="PS50262"/>
    </source>
</evidence>
<feature type="transmembrane region" description="Helical" evidence="11">
    <location>
        <begin position="206"/>
        <end position="233"/>
    </location>
</feature>
<evidence type="ECO:0000256" key="1">
    <source>
        <dbReference type="ARBA" id="ARBA00004651"/>
    </source>
</evidence>
<dbReference type="CDD" id="cd00637">
    <property type="entry name" value="7tm_classA_rhodopsin-like"/>
    <property type="match status" value="1"/>
</dbReference>
<evidence type="ECO:0000256" key="11">
    <source>
        <dbReference type="SAM" id="Phobius"/>
    </source>
</evidence>
<evidence type="ECO:0000256" key="5">
    <source>
        <dbReference type="ARBA" id="ARBA00022989"/>
    </source>
</evidence>
<keyword evidence="9" id="KW-0325">Glycoprotein</keyword>
<reference evidence="13" key="1">
    <citation type="submission" date="2021-06" db="EMBL/GenBank/DDBJ databases">
        <authorList>
            <person name="Hodson N. C."/>
            <person name="Mongue J. A."/>
            <person name="Jaron S. K."/>
        </authorList>
    </citation>
    <scope>NUCLEOTIDE SEQUENCE</scope>
</reference>
<keyword evidence="7 11" id="KW-0472">Membrane</keyword>
<evidence type="ECO:0000313" key="14">
    <source>
        <dbReference type="Proteomes" id="UP000708208"/>
    </source>
</evidence>
<dbReference type="EMBL" id="CAJVCH010343207">
    <property type="protein sequence ID" value="CAG7815391.1"/>
    <property type="molecule type" value="Genomic_DNA"/>
</dbReference>
<keyword evidence="10" id="KW-0807">Transducer</keyword>
<gene>
    <name evidence="13" type="ORF">AFUS01_LOCUS26075</name>
</gene>
<keyword evidence="5 11" id="KW-1133">Transmembrane helix</keyword>
<keyword evidence="14" id="KW-1185">Reference proteome</keyword>
<comment type="subcellular location">
    <subcellularLocation>
        <location evidence="1">Cell membrane</location>
        <topology evidence="1">Multi-pass membrane protein</topology>
    </subcellularLocation>
</comment>
<dbReference type="GO" id="GO:0005886">
    <property type="term" value="C:plasma membrane"/>
    <property type="evidence" value="ECO:0007669"/>
    <property type="project" value="UniProtKB-SubCell"/>
</dbReference>
<dbReference type="AlphaFoldDB" id="A0A8J2KKW3"/>
<feature type="non-terminal residue" evidence="13">
    <location>
        <position position="1"/>
    </location>
</feature>
<dbReference type="PANTHER" id="PTHR24246">
    <property type="entry name" value="OLFACTORY RECEPTOR AND ADENOSINE RECEPTOR"/>
    <property type="match status" value="1"/>
</dbReference>
<dbReference type="PANTHER" id="PTHR24246:SF27">
    <property type="entry name" value="ADENOSINE RECEPTOR, ISOFORM A"/>
    <property type="match status" value="1"/>
</dbReference>
<dbReference type="InterPro" id="IPR017452">
    <property type="entry name" value="GPCR_Rhodpsn_7TM"/>
</dbReference>
<dbReference type="InterPro" id="IPR000276">
    <property type="entry name" value="GPCR_Rhodpsn"/>
</dbReference>
<keyword evidence="4 11" id="KW-0812">Transmembrane</keyword>
<feature type="transmembrane region" description="Helical" evidence="11">
    <location>
        <begin position="337"/>
        <end position="360"/>
    </location>
</feature>
<proteinExistence type="inferred from homology"/>
<protein>
    <recommendedName>
        <fullName evidence="12">G-protein coupled receptors family 1 profile domain-containing protein</fullName>
    </recommendedName>
</protein>
<dbReference type="PROSITE" id="PS50262">
    <property type="entry name" value="G_PROTEIN_RECEP_F1_2"/>
    <property type="match status" value="1"/>
</dbReference>
<name>A0A8J2KKW3_9HEXA</name>
<feature type="domain" description="G-protein coupled receptors family 1 profile" evidence="12">
    <location>
        <begin position="188"/>
        <end position="446"/>
    </location>
</feature>
<evidence type="ECO:0000256" key="9">
    <source>
        <dbReference type="ARBA" id="ARBA00023180"/>
    </source>
</evidence>
<evidence type="ECO:0000256" key="4">
    <source>
        <dbReference type="ARBA" id="ARBA00022692"/>
    </source>
</evidence>
<keyword evidence="8" id="KW-0675">Receptor</keyword>